<dbReference type="Pfam" id="PF00005">
    <property type="entry name" value="ABC_tran"/>
    <property type="match status" value="2"/>
</dbReference>
<sequence length="1156" mass="121322">MAAPLDPRLIKRATATRGFLVAVALVGVATAFLVLIQARLISDAVAGVFDTHSTAGLLGPALLLLPVFGARAGLNWLNQLLAHRACAAVKSQLRTDIMTARLAHPTDASNPSGTLITLVTQGLDALDGYYSKYLPQLMMAASVPLIIGVAILTQDLESTLIIAVTIPLIPIFMALIGLATQEQVRRRFAVQTKLANHFADLVSGLPTLQVFGRARAQLKGLRSTERAHRTETMKTLRLAFMSSFVLELLSTISVALVAVSMGFRVVNGAFDLRTSLFVLILTPEVYLPIRQVGVHFHDSADGTAAAEKAFEIIEAGEREIVGASTPAPDPGRVPVVFEDLQVRYPGAAAPALTHFSCRVEPGQVVVLRGRSGGGKSTALSVLLGFQAPSAGRVLVGEADLASLDMDSWRARLAWVGQDPGMLNGTIADNLVLGHPGASRAQMRDALDRAGGARLGLDHQVADEAEGLSSGERRRVALARALLRIELGGARLLVLDEPTAGLDQTTEAQAIAAVRATGASALVVSHREAMIEEADAVVDVVAPVAPLDDHPLGTQTPVSPPRDTTRHEPKDLQWRSTSTQFAFGTDEHPHSLVVRAPEPEPGPADISGLALDPSASTARRVSRLVGHLLDAVPKGRWRLVVAIALAFAATASSVGLMSVSGWLLSRAAEHPPVLYLLAASVGVRFFGIGRAVWRYLERLVGHDLALRMEGSLRETVYGKLTGTTLLGRRRGDLLVRATADVDAVMDVVVRVVVPFVSSVFVILATAAMLAIFSPSAAIVVLASSLLAGLVMPWLGARLSQRADEAAVPLRGELAQQVREVARCAPELVAYAGQAGALTALRDTDARLSAAEARGAWTRGIASAGQMLACGLSVVGALLLAGPEVASGALLGRALAVVVLTPLALHESFGDLGQSAQTFTRARVALDRVIALLAEPPVGHGDRVLGPETTGRELQLEHVDAGWPGGPAVVTDVSLRLGPGERLALIGTSGVGKTTLAATIMGLIDPKAGTVRAPGAIGYLAQDAHIFATSVAENVRIGNKDASDETVREALDLAGLGAMDPHREVGEEGATLSGGEARRLALARVLVSQSPEQLIILDEPTEHLDHETAKAVMTDLWAAVGGASVLVITHDAELIEVCPEVLDLDEHRAVPSAVPAAP</sequence>
<dbReference type="InterPro" id="IPR003593">
    <property type="entry name" value="AAA+_ATPase"/>
</dbReference>
<dbReference type="Proteomes" id="UP000198815">
    <property type="component" value="Unassembled WGS sequence"/>
</dbReference>
<dbReference type="PROSITE" id="PS50929">
    <property type="entry name" value="ABC_TM1F"/>
    <property type="match status" value="2"/>
</dbReference>
<dbReference type="SMART" id="SM00382">
    <property type="entry name" value="AAA"/>
    <property type="match status" value="2"/>
</dbReference>
<dbReference type="InterPro" id="IPR039421">
    <property type="entry name" value="Type_1_exporter"/>
</dbReference>
<keyword evidence="12" id="KW-1185">Reference proteome</keyword>
<dbReference type="GO" id="GO:0140359">
    <property type="term" value="F:ABC-type transporter activity"/>
    <property type="evidence" value="ECO:0007669"/>
    <property type="project" value="InterPro"/>
</dbReference>
<evidence type="ECO:0000256" key="3">
    <source>
        <dbReference type="ARBA" id="ARBA00022741"/>
    </source>
</evidence>
<dbReference type="PROSITE" id="PS50893">
    <property type="entry name" value="ABC_TRANSPORTER_2"/>
    <property type="match status" value="2"/>
</dbReference>
<feature type="transmembrane region" description="Helical" evidence="8">
    <location>
        <begin position="672"/>
        <end position="692"/>
    </location>
</feature>
<accession>A0A1H9T3B7</accession>
<dbReference type="InterPro" id="IPR027417">
    <property type="entry name" value="P-loop_NTPase"/>
</dbReference>
<dbReference type="GO" id="GO:0045454">
    <property type="term" value="P:cell redox homeostasis"/>
    <property type="evidence" value="ECO:0007669"/>
    <property type="project" value="InterPro"/>
</dbReference>
<feature type="transmembrane region" description="Helical" evidence="8">
    <location>
        <begin position="53"/>
        <end position="74"/>
    </location>
</feature>
<dbReference type="NCBIfam" id="TIGR02857">
    <property type="entry name" value="CydD"/>
    <property type="match status" value="1"/>
</dbReference>
<feature type="transmembrane region" description="Helical" evidence="8">
    <location>
        <begin position="750"/>
        <end position="771"/>
    </location>
</feature>
<proteinExistence type="predicted"/>
<dbReference type="InterPro" id="IPR017871">
    <property type="entry name" value="ABC_transporter-like_CS"/>
</dbReference>
<dbReference type="InterPro" id="IPR036640">
    <property type="entry name" value="ABC1_TM_sf"/>
</dbReference>
<feature type="transmembrane region" description="Helical" evidence="8">
    <location>
        <begin position="159"/>
        <end position="179"/>
    </location>
</feature>
<dbReference type="SUPFAM" id="SSF52540">
    <property type="entry name" value="P-loop containing nucleoside triphosphate hydrolases"/>
    <property type="match status" value="2"/>
</dbReference>
<dbReference type="PROSITE" id="PS00211">
    <property type="entry name" value="ABC_TRANSPORTER_1"/>
    <property type="match status" value="2"/>
</dbReference>
<evidence type="ECO:0000256" key="8">
    <source>
        <dbReference type="SAM" id="Phobius"/>
    </source>
</evidence>
<feature type="transmembrane region" description="Helical" evidence="8">
    <location>
        <begin position="133"/>
        <end position="153"/>
    </location>
</feature>
<feature type="domain" description="ABC transporter" evidence="9">
    <location>
        <begin position="335"/>
        <end position="566"/>
    </location>
</feature>
<dbReference type="GO" id="GO:0042883">
    <property type="term" value="P:cysteine transport"/>
    <property type="evidence" value="ECO:0007669"/>
    <property type="project" value="InterPro"/>
</dbReference>
<feature type="region of interest" description="Disordered" evidence="7">
    <location>
        <begin position="546"/>
        <end position="571"/>
    </location>
</feature>
<evidence type="ECO:0000259" key="10">
    <source>
        <dbReference type="PROSITE" id="PS50929"/>
    </source>
</evidence>
<reference evidence="11 12" key="1">
    <citation type="submission" date="2016-10" db="EMBL/GenBank/DDBJ databases">
        <authorList>
            <person name="de Groot N.N."/>
        </authorList>
    </citation>
    <scope>NUCLEOTIDE SEQUENCE [LARGE SCALE GENOMIC DNA]</scope>
    <source>
        <strain evidence="11 12">DSM 16859</strain>
    </source>
</reference>
<feature type="transmembrane region" description="Helical" evidence="8">
    <location>
        <begin position="238"/>
        <end position="260"/>
    </location>
</feature>
<dbReference type="STRING" id="64702.SAMN05443377_11821"/>
<dbReference type="EMBL" id="FOGZ01000018">
    <property type="protein sequence ID" value="SER91494.1"/>
    <property type="molecule type" value="Genomic_DNA"/>
</dbReference>
<dbReference type="InterPro" id="IPR014216">
    <property type="entry name" value="ABC_transptr_CydD"/>
</dbReference>
<gene>
    <name evidence="11" type="ORF">SAMN05443377_11821</name>
</gene>
<feature type="domain" description="ABC transmembrane type-1" evidence="10">
    <location>
        <begin position="639"/>
        <end position="919"/>
    </location>
</feature>
<evidence type="ECO:0000256" key="2">
    <source>
        <dbReference type="ARBA" id="ARBA00022692"/>
    </source>
</evidence>
<feature type="domain" description="ABC transmembrane type-1" evidence="10">
    <location>
        <begin position="21"/>
        <end position="301"/>
    </location>
</feature>
<evidence type="ECO:0000259" key="9">
    <source>
        <dbReference type="PROSITE" id="PS50893"/>
    </source>
</evidence>
<dbReference type="GO" id="GO:0034775">
    <property type="term" value="P:glutathione transmembrane transport"/>
    <property type="evidence" value="ECO:0007669"/>
    <property type="project" value="InterPro"/>
</dbReference>
<dbReference type="Gene3D" id="1.20.1560.10">
    <property type="entry name" value="ABC transporter type 1, transmembrane domain"/>
    <property type="match status" value="2"/>
</dbReference>
<keyword evidence="3" id="KW-0547">Nucleotide-binding</keyword>
<feature type="compositionally biased region" description="Basic and acidic residues" evidence="7">
    <location>
        <begin position="562"/>
        <end position="571"/>
    </location>
</feature>
<evidence type="ECO:0000313" key="12">
    <source>
        <dbReference type="Proteomes" id="UP000198815"/>
    </source>
</evidence>
<feature type="domain" description="ABC transporter" evidence="9">
    <location>
        <begin position="952"/>
        <end position="1155"/>
    </location>
</feature>
<dbReference type="Pfam" id="PF00664">
    <property type="entry name" value="ABC_membrane"/>
    <property type="match status" value="2"/>
</dbReference>
<evidence type="ECO:0000256" key="5">
    <source>
        <dbReference type="ARBA" id="ARBA00022989"/>
    </source>
</evidence>
<dbReference type="GO" id="GO:0005524">
    <property type="term" value="F:ATP binding"/>
    <property type="evidence" value="ECO:0007669"/>
    <property type="project" value="UniProtKB-KW"/>
</dbReference>
<dbReference type="CDD" id="cd18584">
    <property type="entry name" value="ABC_6TM_AarD_CydD"/>
    <property type="match status" value="1"/>
</dbReference>
<evidence type="ECO:0000313" key="11">
    <source>
        <dbReference type="EMBL" id="SER91494.1"/>
    </source>
</evidence>
<evidence type="ECO:0000256" key="6">
    <source>
        <dbReference type="ARBA" id="ARBA00023136"/>
    </source>
</evidence>
<name>A0A1H9T3B7_9ACTN</name>
<dbReference type="AlphaFoldDB" id="A0A1H9T3B7"/>
<organism evidence="11 12">
    <name type="scientific">Propionibacterium cyclohexanicum</name>
    <dbReference type="NCBI Taxonomy" id="64702"/>
    <lineage>
        <taxon>Bacteria</taxon>
        <taxon>Bacillati</taxon>
        <taxon>Actinomycetota</taxon>
        <taxon>Actinomycetes</taxon>
        <taxon>Propionibacteriales</taxon>
        <taxon>Propionibacteriaceae</taxon>
        <taxon>Propionibacterium</taxon>
    </lineage>
</organism>
<keyword evidence="5 8" id="KW-1133">Transmembrane helix</keyword>
<protein>
    <submittedName>
        <fullName evidence="11">ATP-binding cassette, subfamily C, CydCD</fullName>
    </submittedName>
</protein>
<keyword evidence="6 8" id="KW-0472">Membrane</keyword>
<dbReference type="SUPFAM" id="SSF90123">
    <property type="entry name" value="ABC transporter transmembrane region"/>
    <property type="match status" value="2"/>
</dbReference>
<dbReference type="GO" id="GO:0016887">
    <property type="term" value="F:ATP hydrolysis activity"/>
    <property type="evidence" value="ECO:0007669"/>
    <property type="project" value="InterPro"/>
</dbReference>
<dbReference type="PANTHER" id="PTHR24221:SF590">
    <property type="entry name" value="COMPONENT LINKED WITH THE ASSEMBLY OF CYTOCHROME' TRANSPORT TRANSMEMBRANE ATP-BINDING PROTEIN ABC TRANSPORTER CYDD-RELATED"/>
    <property type="match status" value="1"/>
</dbReference>
<dbReference type="InterPro" id="IPR003439">
    <property type="entry name" value="ABC_transporter-like_ATP-bd"/>
</dbReference>
<feature type="transmembrane region" description="Helical" evidence="8">
    <location>
        <begin position="18"/>
        <end position="41"/>
    </location>
</feature>
<dbReference type="PANTHER" id="PTHR24221">
    <property type="entry name" value="ATP-BINDING CASSETTE SUB-FAMILY B"/>
    <property type="match status" value="1"/>
</dbReference>
<evidence type="ECO:0000256" key="4">
    <source>
        <dbReference type="ARBA" id="ARBA00022840"/>
    </source>
</evidence>
<feature type="transmembrane region" description="Helical" evidence="8">
    <location>
        <begin position="777"/>
        <end position="795"/>
    </location>
</feature>
<dbReference type="NCBIfam" id="TIGR02868">
    <property type="entry name" value="CydC"/>
    <property type="match status" value="1"/>
</dbReference>
<dbReference type="GO" id="GO:0005886">
    <property type="term" value="C:plasma membrane"/>
    <property type="evidence" value="ECO:0007669"/>
    <property type="project" value="UniProtKB-SubCell"/>
</dbReference>
<dbReference type="InterPro" id="IPR014223">
    <property type="entry name" value="ABC_CydC/D"/>
</dbReference>
<feature type="transmembrane region" description="Helical" evidence="8">
    <location>
        <begin position="638"/>
        <end position="660"/>
    </location>
</feature>
<keyword evidence="4 11" id="KW-0067">ATP-binding</keyword>
<evidence type="ECO:0000256" key="7">
    <source>
        <dbReference type="SAM" id="MobiDB-lite"/>
    </source>
</evidence>
<dbReference type="CDD" id="cd03228">
    <property type="entry name" value="ABCC_MRP_Like"/>
    <property type="match status" value="2"/>
</dbReference>
<dbReference type="OrthoDB" id="9806127at2"/>
<dbReference type="Gene3D" id="3.40.50.300">
    <property type="entry name" value="P-loop containing nucleotide triphosphate hydrolases"/>
    <property type="match status" value="2"/>
</dbReference>
<evidence type="ECO:0000256" key="1">
    <source>
        <dbReference type="ARBA" id="ARBA00004651"/>
    </source>
</evidence>
<comment type="subcellular location">
    <subcellularLocation>
        <location evidence="1">Cell membrane</location>
        <topology evidence="1">Multi-pass membrane protein</topology>
    </subcellularLocation>
</comment>
<keyword evidence="2 8" id="KW-0812">Transmembrane</keyword>
<dbReference type="InterPro" id="IPR011527">
    <property type="entry name" value="ABC1_TM_dom"/>
</dbReference>